<dbReference type="EMBL" id="JARVKF010000400">
    <property type="protein sequence ID" value="KAK9417225.1"/>
    <property type="molecule type" value="Genomic_DNA"/>
</dbReference>
<reference evidence="3 4" key="1">
    <citation type="journal article" date="2024" name="J. Plant Pathol.">
        <title>Sequence and assembly of the genome of Seiridium unicorne, isolate CBS 538.82, causal agent of cypress canker disease.</title>
        <authorList>
            <person name="Scali E."/>
            <person name="Rocca G.D."/>
            <person name="Danti R."/>
            <person name="Garbelotto M."/>
            <person name="Barberini S."/>
            <person name="Baroncelli R."/>
            <person name="Emiliani G."/>
        </authorList>
    </citation>
    <scope>NUCLEOTIDE SEQUENCE [LARGE SCALE GENOMIC DNA]</scope>
    <source>
        <strain evidence="3 4">BM-138-508</strain>
    </source>
</reference>
<dbReference type="InterPro" id="IPR029058">
    <property type="entry name" value="AB_hydrolase_fold"/>
</dbReference>
<name>A0ABR2US75_9PEZI</name>
<dbReference type="Pfam" id="PF00135">
    <property type="entry name" value="COesterase"/>
    <property type="match status" value="2"/>
</dbReference>
<feature type="domain" description="Carboxylesterase type B" evidence="2">
    <location>
        <begin position="372"/>
        <end position="484"/>
    </location>
</feature>
<evidence type="ECO:0000256" key="1">
    <source>
        <dbReference type="SAM" id="MobiDB-lite"/>
    </source>
</evidence>
<feature type="domain" description="Carboxylesterase type B" evidence="2">
    <location>
        <begin position="32"/>
        <end position="351"/>
    </location>
</feature>
<sequence length="548" mass="58911">MVSLKNILIQYVHGAFFIVQAYAAITDWKVGQIVQTTSGPVKGHAAGDADQVSEYLGIPYAKAPIDDLRWQPPASYNGTNIITAANFGHACMQPPLSLTGTGKRQIPGLHLTEAGFALLKDYATTIPSQNEDCLTLNVWTKPQTGDDKKAVWIHGGGWKTGASGIAWYNGQYFADQEDVVLVSINYRLNIFGFPGNPNTTANLGLLDQRFAVEWIRDNINGFGGDSDRITIFGQSIGGSSVDIYSYAWNDDPIVKGFISQSGVAWVFGPLDQDAATDQWQSSASTVGCTGSTSDTLDCMKGLSATKVLSAIQSSATFGAIIDEKTVFSDYSTRKPVGLPMLVGHTDFEPGLTRALSQITISDDIYDAQELDNWVCPTAQRAQYAIQNGDPIWRYRYFGAFPNTILSDDPPSGAYHTAELPILFGTVTQTVHTNTDAENDISSYMRGAWAAFAKDPEKGLLSYGGGWPQYSPDQNTLIRLAYSNQTGPNLDGGNAYDSDCSIASSTGTPSSTGTSSPSPTPSNEAGKPPVSRLLYVVSSMAAIIVLLFI</sequence>
<dbReference type="Proteomes" id="UP001408356">
    <property type="component" value="Unassembled WGS sequence"/>
</dbReference>
<dbReference type="Gene3D" id="3.40.50.1820">
    <property type="entry name" value="alpha/beta hydrolase"/>
    <property type="match status" value="1"/>
</dbReference>
<comment type="caution">
    <text evidence="3">The sequence shown here is derived from an EMBL/GenBank/DDBJ whole genome shotgun (WGS) entry which is preliminary data.</text>
</comment>
<dbReference type="InterPro" id="IPR002018">
    <property type="entry name" value="CarbesteraseB"/>
</dbReference>
<dbReference type="InterPro" id="IPR050309">
    <property type="entry name" value="Type-B_Carboxylest/Lipase"/>
</dbReference>
<dbReference type="SUPFAM" id="SSF53474">
    <property type="entry name" value="alpha/beta-Hydrolases"/>
    <property type="match status" value="1"/>
</dbReference>
<evidence type="ECO:0000313" key="4">
    <source>
        <dbReference type="Proteomes" id="UP001408356"/>
    </source>
</evidence>
<organism evidence="3 4">
    <name type="scientific">Seiridium unicorne</name>
    <dbReference type="NCBI Taxonomy" id="138068"/>
    <lineage>
        <taxon>Eukaryota</taxon>
        <taxon>Fungi</taxon>
        <taxon>Dikarya</taxon>
        <taxon>Ascomycota</taxon>
        <taxon>Pezizomycotina</taxon>
        <taxon>Sordariomycetes</taxon>
        <taxon>Xylariomycetidae</taxon>
        <taxon>Amphisphaeriales</taxon>
        <taxon>Sporocadaceae</taxon>
        <taxon>Seiridium</taxon>
    </lineage>
</organism>
<evidence type="ECO:0000259" key="2">
    <source>
        <dbReference type="Pfam" id="PF00135"/>
    </source>
</evidence>
<feature type="region of interest" description="Disordered" evidence="1">
    <location>
        <begin position="492"/>
        <end position="527"/>
    </location>
</feature>
<gene>
    <name evidence="3" type="ORF">SUNI508_09029</name>
</gene>
<protein>
    <submittedName>
        <fullName evidence="3">Carboxylesterase</fullName>
    </submittedName>
</protein>
<accession>A0ABR2US75</accession>
<evidence type="ECO:0000313" key="3">
    <source>
        <dbReference type="EMBL" id="KAK9417225.1"/>
    </source>
</evidence>
<dbReference type="PANTHER" id="PTHR11559">
    <property type="entry name" value="CARBOXYLESTERASE"/>
    <property type="match status" value="1"/>
</dbReference>
<proteinExistence type="predicted"/>
<feature type="compositionally biased region" description="Low complexity" evidence="1">
    <location>
        <begin position="503"/>
        <end position="516"/>
    </location>
</feature>
<keyword evidence="4" id="KW-1185">Reference proteome</keyword>